<feature type="transmembrane region" description="Helical" evidence="8">
    <location>
        <begin position="314"/>
        <end position="333"/>
    </location>
</feature>
<accession>A0A3N4KX52</accession>
<evidence type="ECO:0000256" key="5">
    <source>
        <dbReference type="ARBA" id="ARBA00023128"/>
    </source>
</evidence>
<dbReference type="AlphaFoldDB" id="A0A3N4KX52"/>
<evidence type="ECO:0000256" key="7">
    <source>
        <dbReference type="SAM" id="MobiDB-lite"/>
    </source>
</evidence>
<dbReference type="OrthoDB" id="1658288at2759"/>
<keyword evidence="5" id="KW-0496">Mitochondrion</keyword>
<keyword evidence="4" id="KW-0256">Endoplasmic reticulum</keyword>
<dbReference type="SUPFAM" id="SSF53474">
    <property type="entry name" value="alpha/beta-Hydrolases"/>
    <property type="match status" value="1"/>
</dbReference>
<evidence type="ECO:0000313" key="10">
    <source>
        <dbReference type="Proteomes" id="UP000277580"/>
    </source>
</evidence>
<evidence type="ECO:0008006" key="11">
    <source>
        <dbReference type="Google" id="ProtNLM"/>
    </source>
</evidence>
<keyword evidence="6 8" id="KW-0472">Membrane</keyword>
<evidence type="ECO:0000256" key="2">
    <source>
        <dbReference type="ARBA" id="ARBA00004240"/>
    </source>
</evidence>
<organism evidence="9 10">
    <name type="scientific">Morchella conica CCBAS932</name>
    <dbReference type="NCBI Taxonomy" id="1392247"/>
    <lineage>
        <taxon>Eukaryota</taxon>
        <taxon>Fungi</taxon>
        <taxon>Dikarya</taxon>
        <taxon>Ascomycota</taxon>
        <taxon>Pezizomycotina</taxon>
        <taxon>Pezizomycetes</taxon>
        <taxon>Pezizales</taxon>
        <taxon>Morchellaceae</taxon>
        <taxon>Morchella</taxon>
    </lineage>
</organism>
<keyword evidence="8" id="KW-1133">Transmembrane helix</keyword>
<dbReference type="GO" id="GO:0005783">
    <property type="term" value="C:endoplasmic reticulum"/>
    <property type="evidence" value="ECO:0007669"/>
    <property type="project" value="UniProtKB-SubCell"/>
</dbReference>
<proteinExistence type="predicted"/>
<dbReference type="InParanoid" id="A0A3N4KX52"/>
<dbReference type="PANTHER" id="PTHR48182">
    <property type="entry name" value="PROTEIN SERAC1"/>
    <property type="match status" value="1"/>
</dbReference>
<feature type="transmembrane region" description="Helical" evidence="8">
    <location>
        <begin position="274"/>
        <end position="294"/>
    </location>
</feature>
<keyword evidence="8" id="KW-0812">Transmembrane</keyword>
<sequence>MAYSPLANAIFLVLGISILSYILTRSARVQQKVQGSSETPEAPLNTTEQSTAPEQSGVLPPTTQSISTQGDQHSPSNSSVHRPLKGPMCFRISGIPMVWSSENVKSALREIDPIVETENAELSGPFPDCSDSSQCALLNLDFCTDYFTFSGPNDVKHISITEDGKRFQLSIDKNFYDLTPMNKPEKPIVADIIAITGLGGHAFGSWRSRASTDRPIHRPMWIRDFLPEKFPNTRIMTYGYDSSIVNPNRARMTEYRRDFTQNLRNSRRDCLDRPIIFIGHSMGGLLLIQVGVPPFNKSKSNLLIIRYWWSGVEIHGNIPFATVFVLCSCLAHLTKDFGYRS</sequence>
<dbReference type="Proteomes" id="UP000277580">
    <property type="component" value="Unassembled WGS sequence"/>
</dbReference>
<feature type="compositionally biased region" description="Polar residues" evidence="7">
    <location>
        <begin position="33"/>
        <end position="54"/>
    </location>
</feature>
<feature type="transmembrane region" description="Helical" evidence="8">
    <location>
        <begin position="6"/>
        <end position="24"/>
    </location>
</feature>
<protein>
    <recommendedName>
        <fullName evidence="11">DUF676 domain-containing protein</fullName>
    </recommendedName>
</protein>
<name>A0A3N4KX52_9PEZI</name>
<evidence type="ECO:0000256" key="8">
    <source>
        <dbReference type="SAM" id="Phobius"/>
    </source>
</evidence>
<feature type="region of interest" description="Disordered" evidence="7">
    <location>
        <begin position="33"/>
        <end position="83"/>
    </location>
</feature>
<dbReference type="GO" id="GO:0016020">
    <property type="term" value="C:membrane"/>
    <property type="evidence" value="ECO:0007669"/>
    <property type="project" value="UniProtKB-SubCell"/>
</dbReference>
<keyword evidence="10" id="KW-1185">Reference proteome</keyword>
<feature type="compositionally biased region" description="Polar residues" evidence="7">
    <location>
        <begin position="61"/>
        <end position="80"/>
    </location>
</feature>
<comment type="subcellular location">
    <subcellularLocation>
        <location evidence="2">Endoplasmic reticulum</location>
    </subcellularLocation>
    <subcellularLocation>
        <location evidence="3">Membrane</location>
    </subcellularLocation>
    <subcellularLocation>
        <location evidence="1">Mitochondrion</location>
    </subcellularLocation>
</comment>
<evidence type="ECO:0000256" key="3">
    <source>
        <dbReference type="ARBA" id="ARBA00004370"/>
    </source>
</evidence>
<evidence type="ECO:0000256" key="1">
    <source>
        <dbReference type="ARBA" id="ARBA00004173"/>
    </source>
</evidence>
<reference evidence="9 10" key="1">
    <citation type="journal article" date="2018" name="Nat. Ecol. Evol.">
        <title>Pezizomycetes genomes reveal the molecular basis of ectomycorrhizal truffle lifestyle.</title>
        <authorList>
            <person name="Murat C."/>
            <person name="Payen T."/>
            <person name="Noel B."/>
            <person name="Kuo A."/>
            <person name="Morin E."/>
            <person name="Chen J."/>
            <person name="Kohler A."/>
            <person name="Krizsan K."/>
            <person name="Balestrini R."/>
            <person name="Da Silva C."/>
            <person name="Montanini B."/>
            <person name="Hainaut M."/>
            <person name="Levati E."/>
            <person name="Barry K.W."/>
            <person name="Belfiori B."/>
            <person name="Cichocki N."/>
            <person name="Clum A."/>
            <person name="Dockter R.B."/>
            <person name="Fauchery L."/>
            <person name="Guy J."/>
            <person name="Iotti M."/>
            <person name="Le Tacon F."/>
            <person name="Lindquist E.A."/>
            <person name="Lipzen A."/>
            <person name="Malagnac F."/>
            <person name="Mello A."/>
            <person name="Molinier V."/>
            <person name="Miyauchi S."/>
            <person name="Poulain J."/>
            <person name="Riccioni C."/>
            <person name="Rubini A."/>
            <person name="Sitrit Y."/>
            <person name="Splivallo R."/>
            <person name="Traeger S."/>
            <person name="Wang M."/>
            <person name="Zifcakova L."/>
            <person name="Wipf D."/>
            <person name="Zambonelli A."/>
            <person name="Paolocci F."/>
            <person name="Nowrousian M."/>
            <person name="Ottonello S."/>
            <person name="Baldrian P."/>
            <person name="Spatafora J.W."/>
            <person name="Henrissat B."/>
            <person name="Nagy L.G."/>
            <person name="Aury J.M."/>
            <person name="Wincker P."/>
            <person name="Grigoriev I.V."/>
            <person name="Bonfante P."/>
            <person name="Martin F.M."/>
        </authorList>
    </citation>
    <scope>NUCLEOTIDE SEQUENCE [LARGE SCALE GENOMIC DNA]</scope>
    <source>
        <strain evidence="9 10">CCBAS932</strain>
    </source>
</reference>
<evidence type="ECO:0000256" key="6">
    <source>
        <dbReference type="ARBA" id="ARBA00023136"/>
    </source>
</evidence>
<dbReference type="InterPro" id="IPR052374">
    <property type="entry name" value="SERAC1"/>
</dbReference>
<evidence type="ECO:0000256" key="4">
    <source>
        <dbReference type="ARBA" id="ARBA00022824"/>
    </source>
</evidence>
<dbReference type="PANTHER" id="PTHR48182:SF2">
    <property type="entry name" value="PROTEIN SERAC1"/>
    <property type="match status" value="1"/>
</dbReference>
<dbReference type="EMBL" id="ML119114">
    <property type="protein sequence ID" value="RPB15117.1"/>
    <property type="molecule type" value="Genomic_DNA"/>
</dbReference>
<evidence type="ECO:0000313" key="9">
    <source>
        <dbReference type="EMBL" id="RPB15117.1"/>
    </source>
</evidence>
<dbReference type="InterPro" id="IPR029058">
    <property type="entry name" value="AB_hydrolase_fold"/>
</dbReference>
<dbReference type="GO" id="GO:0005739">
    <property type="term" value="C:mitochondrion"/>
    <property type="evidence" value="ECO:0007669"/>
    <property type="project" value="UniProtKB-SubCell"/>
</dbReference>
<gene>
    <name evidence="9" type="ORF">P167DRAFT_15109</name>
</gene>